<dbReference type="PANTHER" id="PTHR48081:SF8">
    <property type="entry name" value="ALPHA_BETA HYDROLASE FOLD-3 DOMAIN-CONTAINING PROTEIN-RELATED"/>
    <property type="match status" value="1"/>
</dbReference>
<feature type="signal peptide" evidence="2">
    <location>
        <begin position="1"/>
        <end position="28"/>
    </location>
</feature>
<evidence type="ECO:0000259" key="3">
    <source>
        <dbReference type="Pfam" id="PF07859"/>
    </source>
</evidence>
<evidence type="ECO:0000313" key="4">
    <source>
        <dbReference type="EMBL" id="CDS13216.1"/>
    </source>
</evidence>
<dbReference type="AlphaFoldDB" id="A0A077X038"/>
<dbReference type="OrthoDB" id="408631at2759"/>
<feature type="chain" id="PRO_5001726747" description="Alpha/beta hydrolase fold-3 domain-containing protein" evidence="2">
    <location>
        <begin position="29"/>
        <end position="323"/>
    </location>
</feature>
<keyword evidence="2" id="KW-0732">Signal</keyword>
<evidence type="ECO:0000256" key="2">
    <source>
        <dbReference type="SAM" id="SignalP"/>
    </source>
</evidence>
<evidence type="ECO:0000256" key="1">
    <source>
        <dbReference type="ARBA" id="ARBA00022801"/>
    </source>
</evidence>
<gene>
    <name evidence="4" type="ORF">LRAMOSA05394</name>
</gene>
<dbReference type="Gene3D" id="3.40.50.1820">
    <property type="entry name" value="alpha/beta hydrolase"/>
    <property type="match status" value="1"/>
</dbReference>
<dbReference type="InterPro" id="IPR029058">
    <property type="entry name" value="AB_hydrolase_fold"/>
</dbReference>
<dbReference type="EMBL" id="LK023379">
    <property type="protein sequence ID" value="CDS13216.1"/>
    <property type="molecule type" value="Genomic_DNA"/>
</dbReference>
<sequence>MTFFWSLRRWIILFLLRIALSWRSPGHARRIVKFLNFLLPFDRSWVCNQDDRGMWIGEQVSNEKKEALEDRVANSDIVLLWVPGGGFRCDLSPLYVKTWTTWIRALEADKNMKCTIFVAKYSLSPEHMFPAAVNDLKATYDWMINTMHVPVSKLFIGADDAGASIALDLMYLHNAKFQGAIFASPYTGLEAGGESWRANGGVDYVNAAAVDRMEESYIPPDGDQPFRYLPAEANLAPCLPPNMFITVGGNEVLLDEAGYLASRARDGGVRVTLVQSPEQVHLWSMLASSIVDDVHIRQYAVDQWVSFVEQSVRIPHLNNKQQS</sequence>
<dbReference type="InterPro" id="IPR050300">
    <property type="entry name" value="GDXG_lipolytic_enzyme"/>
</dbReference>
<dbReference type="GO" id="GO:0016787">
    <property type="term" value="F:hydrolase activity"/>
    <property type="evidence" value="ECO:0007669"/>
    <property type="project" value="UniProtKB-KW"/>
</dbReference>
<feature type="domain" description="Alpha/beta hydrolase fold-3" evidence="3">
    <location>
        <begin position="110"/>
        <end position="283"/>
    </location>
</feature>
<dbReference type="SUPFAM" id="SSF53474">
    <property type="entry name" value="alpha/beta-Hydrolases"/>
    <property type="match status" value="1"/>
</dbReference>
<accession>A0A077X038</accession>
<dbReference type="InterPro" id="IPR013094">
    <property type="entry name" value="AB_hydrolase_3"/>
</dbReference>
<dbReference type="Pfam" id="PF07859">
    <property type="entry name" value="Abhydrolase_3"/>
    <property type="match status" value="1"/>
</dbReference>
<name>A0A077X038_9FUNG</name>
<protein>
    <recommendedName>
        <fullName evidence="3">Alpha/beta hydrolase fold-3 domain-containing protein</fullName>
    </recommendedName>
</protein>
<organism evidence="4">
    <name type="scientific">Lichtheimia ramosa</name>
    <dbReference type="NCBI Taxonomy" id="688394"/>
    <lineage>
        <taxon>Eukaryota</taxon>
        <taxon>Fungi</taxon>
        <taxon>Fungi incertae sedis</taxon>
        <taxon>Mucoromycota</taxon>
        <taxon>Mucoromycotina</taxon>
        <taxon>Mucoromycetes</taxon>
        <taxon>Mucorales</taxon>
        <taxon>Lichtheimiaceae</taxon>
        <taxon>Lichtheimia</taxon>
    </lineage>
</organism>
<reference evidence="4" key="1">
    <citation type="journal article" date="2014" name="Genome Announc.">
        <title>De novo whole-genome sequence and genome annotation of Lichtheimia ramosa.</title>
        <authorList>
            <person name="Linde J."/>
            <person name="Schwartze V."/>
            <person name="Binder U."/>
            <person name="Lass-Florl C."/>
            <person name="Voigt K."/>
            <person name="Horn F."/>
        </authorList>
    </citation>
    <scope>NUCLEOTIDE SEQUENCE</scope>
    <source>
        <strain evidence="4">JMRC FSU:6197</strain>
    </source>
</reference>
<dbReference type="PANTHER" id="PTHR48081">
    <property type="entry name" value="AB HYDROLASE SUPERFAMILY PROTEIN C4A8.06C"/>
    <property type="match status" value="1"/>
</dbReference>
<proteinExistence type="predicted"/>
<keyword evidence="1" id="KW-0378">Hydrolase</keyword>